<dbReference type="InParanoid" id="A0A3N4LU24"/>
<evidence type="ECO:0000313" key="2">
    <source>
        <dbReference type="EMBL" id="RPB25178.1"/>
    </source>
</evidence>
<feature type="compositionally biased region" description="Basic and acidic residues" evidence="1">
    <location>
        <begin position="331"/>
        <end position="366"/>
    </location>
</feature>
<dbReference type="EMBL" id="ML121538">
    <property type="protein sequence ID" value="RPB25178.1"/>
    <property type="molecule type" value="Genomic_DNA"/>
</dbReference>
<dbReference type="Proteomes" id="UP000267821">
    <property type="component" value="Unassembled WGS sequence"/>
</dbReference>
<feature type="region of interest" description="Disordered" evidence="1">
    <location>
        <begin position="171"/>
        <end position="436"/>
    </location>
</feature>
<protein>
    <recommendedName>
        <fullName evidence="4">Pal1-domain-containing protein</fullName>
    </recommendedName>
</protein>
<feature type="compositionally biased region" description="Polar residues" evidence="1">
    <location>
        <begin position="312"/>
        <end position="322"/>
    </location>
</feature>
<proteinExistence type="predicted"/>
<name>A0A3N4LU24_9PEZI</name>
<dbReference type="AlphaFoldDB" id="A0A3N4LU24"/>
<evidence type="ECO:0008006" key="4">
    <source>
        <dbReference type="Google" id="ProtNLM"/>
    </source>
</evidence>
<gene>
    <name evidence="2" type="ORF">L211DRAFT_101065</name>
</gene>
<organism evidence="2 3">
    <name type="scientific">Terfezia boudieri ATCC MYA-4762</name>
    <dbReference type="NCBI Taxonomy" id="1051890"/>
    <lineage>
        <taxon>Eukaryota</taxon>
        <taxon>Fungi</taxon>
        <taxon>Dikarya</taxon>
        <taxon>Ascomycota</taxon>
        <taxon>Pezizomycotina</taxon>
        <taxon>Pezizomycetes</taxon>
        <taxon>Pezizales</taxon>
        <taxon>Pezizaceae</taxon>
        <taxon>Terfezia</taxon>
    </lineage>
</organism>
<keyword evidence="3" id="KW-1185">Reference proteome</keyword>
<feature type="compositionally biased region" description="Polar residues" evidence="1">
    <location>
        <begin position="259"/>
        <end position="298"/>
    </location>
</feature>
<feature type="region of interest" description="Disordered" evidence="1">
    <location>
        <begin position="1"/>
        <end position="41"/>
    </location>
</feature>
<accession>A0A3N4LU24</accession>
<feature type="compositionally biased region" description="Low complexity" evidence="1">
    <location>
        <begin position="13"/>
        <end position="40"/>
    </location>
</feature>
<reference evidence="2 3" key="1">
    <citation type="journal article" date="2018" name="Nat. Ecol. Evol.">
        <title>Pezizomycetes genomes reveal the molecular basis of ectomycorrhizal truffle lifestyle.</title>
        <authorList>
            <person name="Murat C."/>
            <person name="Payen T."/>
            <person name="Noel B."/>
            <person name="Kuo A."/>
            <person name="Morin E."/>
            <person name="Chen J."/>
            <person name="Kohler A."/>
            <person name="Krizsan K."/>
            <person name="Balestrini R."/>
            <person name="Da Silva C."/>
            <person name="Montanini B."/>
            <person name="Hainaut M."/>
            <person name="Levati E."/>
            <person name="Barry K.W."/>
            <person name="Belfiori B."/>
            <person name="Cichocki N."/>
            <person name="Clum A."/>
            <person name="Dockter R.B."/>
            <person name="Fauchery L."/>
            <person name="Guy J."/>
            <person name="Iotti M."/>
            <person name="Le Tacon F."/>
            <person name="Lindquist E.A."/>
            <person name="Lipzen A."/>
            <person name="Malagnac F."/>
            <person name="Mello A."/>
            <person name="Molinier V."/>
            <person name="Miyauchi S."/>
            <person name="Poulain J."/>
            <person name="Riccioni C."/>
            <person name="Rubini A."/>
            <person name="Sitrit Y."/>
            <person name="Splivallo R."/>
            <person name="Traeger S."/>
            <person name="Wang M."/>
            <person name="Zifcakova L."/>
            <person name="Wipf D."/>
            <person name="Zambonelli A."/>
            <person name="Paolocci F."/>
            <person name="Nowrousian M."/>
            <person name="Ottonello S."/>
            <person name="Baldrian P."/>
            <person name="Spatafora J.W."/>
            <person name="Henrissat B."/>
            <person name="Nagy L.G."/>
            <person name="Aury J.M."/>
            <person name="Wincker P."/>
            <person name="Grigoriev I.V."/>
            <person name="Bonfante P."/>
            <person name="Martin F.M."/>
        </authorList>
    </citation>
    <scope>NUCLEOTIDE SEQUENCE [LARGE SCALE GENOMIC DNA]</scope>
    <source>
        <strain evidence="2 3">ATCC MYA-4762</strain>
    </source>
</reference>
<dbReference type="OrthoDB" id="5377213at2759"/>
<sequence>MQVHPPRPHTFNGSVPSFTSSHSSYSHTSSPSLSSGRTSGARLRGATRAYTHPNPPIDEGFYSTPSSSSVFIAPSSTVTGTSTATASPTFSATKREKESALHHIHANQVKAKIKPVLKLMKDNASGRTSRNSLDLSKPGGGEAAKNLGLGIYGSGDYMYGYDDLDPAPRARRSVSGAGPGFSPAISTEGGYTKTGQYIHPRRQMPRPYTPTAHCSDENDSDDEVDEFGSRGYYSGEYSRGNSIDCGSRRAPPMRVRTDSAYSSPMLRTSTATTCHMNSSPTCSSITPTATSYTSSSLLRPSARRTHSGSGGTTREPSPSFAASVTAARLAWDAKEAHKEQKREEKRRKSEQKEREKAESRSSKDISRSSPPTMVPVWTEEMGEKMEREEDSVPEPRELGYSKPGSAEANGGTGKKSDMGSGAGAQPGWAAEKKNKGAELKKRWLGFVVWIRISLVKMGRKFGRSKVRKS</sequence>
<evidence type="ECO:0000313" key="3">
    <source>
        <dbReference type="Proteomes" id="UP000267821"/>
    </source>
</evidence>
<evidence type="ECO:0000256" key="1">
    <source>
        <dbReference type="SAM" id="MobiDB-lite"/>
    </source>
</evidence>
<feature type="compositionally biased region" description="Acidic residues" evidence="1">
    <location>
        <begin position="217"/>
        <end position="226"/>
    </location>
</feature>